<dbReference type="EMBL" id="ASPP01003029">
    <property type="protein sequence ID" value="ETO33921.1"/>
    <property type="molecule type" value="Genomic_DNA"/>
</dbReference>
<evidence type="ECO:0000313" key="2">
    <source>
        <dbReference type="Proteomes" id="UP000023152"/>
    </source>
</evidence>
<reference evidence="1 2" key="1">
    <citation type="journal article" date="2013" name="Curr. Biol.">
        <title>The Genome of the Foraminiferan Reticulomyxa filosa.</title>
        <authorList>
            <person name="Glockner G."/>
            <person name="Hulsmann N."/>
            <person name="Schleicher M."/>
            <person name="Noegel A.A."/>
            <person name="Eichinger L."/>
            <person name="Gallinger C."/>
            <person name="Pawlowski J."/>
            <person name="Sierra R."/>
            <person name="Euteneuer U."/>
            <person name="Pillet L."/>
            <person name="Moustafa A."/>
            <person name="Platzer M."/>
            <person name="Groth M."/>
            <person name="Szafranski K."/>
            <person name="Schliwa M."/>
        </authorList>
    </citation>
    <scope>NUCLEOTIDE SEQUENCE [LARGE SCALE GENOMIC DNA]</scope>
</reference>
<organism evidence="1 2">
    <name type="scientific">Reticulomyxa filosa</name>
    <dbReference type="NCBI Taxonomy" id="46433"/>
    <lineage>
        <taxon>Eukaryota</taxon>
        <taxon>Sar</taxon>
        <taxon>Rhizaria</taxon>
        <taxon>Retaria</taxon>
        <taxon>Foraminifera</taxon>
        <taxon>Monothalamids</taxon>
        <taxon>Reticulomyxidae</taxon>
        <taxon>Reticulomyxa</taxon>
    </lineage>
</organism>
<evidence type="ECO:0000313" key="1">
    <source>
        <dbReference type="EMBL" id="ETO33921.1"/>
    </source>
</evidence>
<keyword evidence="2" id="KW-1185">Reference proteome</keyword>
<gene>
    <name evidence="1" type="ORF">RFI_03175</name>
</gene>
<comment type="caution">
    <text evidence="1">The sequence shown here is derived from an EMBL/GenBank/DDBJ whole genome shotgun (WGS) entry which is preliminary data.</text>
</comment>
<sequence>MFKFGYLKIKANYLWIKHPSSNIYYSELGYPLDQGPGKGEAGEWCGGGGYGTKGGEIKALLGIRKGGEETLQKEICFGSGSESGDDYGGSGDGIIELII</sequence>
<name>X6P6X1_RETFI</name>
<dbReference type="Proteomes" id="UP000023152">
    <property type="component" value="Unassembled WGS sequence"/>
</dbReference>
<dbReference type="AlphaFoldDB" id="X6P6X1"/>
<protein>
    <submittedName>
        <fullName evidence="1">Uncharacterized protein</fullName>
    </submittedName>
</protein>
<proteinExistence type="predicted"/>
<accession>X6P6X1</accession>